<sequence length="227" mass="25155">MNIKKLKVNRDPIEKALAGAGVSLVVGLGLAGIVYGMEQSDELKMKTSSNSKQSTTQEDSTELNTWYTFGHIQEDGSKLLMQLSKDEVSDVYLDENGFPVIFNTSRVDENTGEVMNLLTGRDVDLTSCTKQDSFFDYLEDGDIHVSSTTLWNGGREYCFEGDRILMDLADVFDYNITTERTVNEDGSVTITQRMEGPVILTESVDGPLYDTDGNVIEQSSDAKTKVK</sequence>
<gene>
    <name evidence="2" type="ORF">IAC85_06425</name>
</gene>
<evidence type="ECO:0000313" key="3">
    <source>
        <dbReference type="Proteomes" id="UP000886725"/>
    </source>
</evidence>
<keyword evidence="1" id="KW-0472">Membrane</keyword>
<reference evidence="2" key="1">
    <citation type="submission" date="2020-10" db="EMBL/GenBank/DDBJ databases">
        <authorList>
            <person name="Gilroy R."/>
        </authorList>
    </citation>
    <scope>NUCLEOTIDE SEQUENCE</scope>
    <source>
        <strain evidence="2">CHK165-10780</strain>
    </source>
</reference>
<name>A0A9D0Z076_9FIRM</name>
<dbReference type="AlphaFoldDB" id="A0A9D0Z076"/>
<proteinExistence type="predicted"/>
<feature type="transmembrane region" description="Helical" evidence="1">
    <location>
        <begin position="16"/>
        <end position="37"/>
    </location>
</feature>
<comment type="caution">
    <text evidence="2">The sequence shown here is derived from an EMBL/GenBank/DDBJ whole genome shotgun (WGS) entry which is preliminary data.</text>
</comment>
<dbReference type="Proteomes" id="UP000886725">
    <property type="component" value="Unassembled WGS sequence"/>
</dbReference>
<keyword evidence="1" id="KW-1133">Transmembrane helix</keyword>
<reference evidence="2" key="2">
    <citation type="journal article" date="2021" name="PeerJ">
        <title>Extensive microbial diversity within the chicken gut microbiome revealed by metagenomics and culture.</title>
        <authorList>
            <person name="Gilroy R."/>
            <person name="Ravi A."/>
            <person name="Getino M."/>
            <person name="Pursley I."/>
            <person name="Horton D.L."/>
            <person name="Alikhan N.F."/>
            <person name="Baker D."/>
            <person name="Gharbi K."/>
            <person name="Hall N."/>
            <person name="Watson M."/>
            <person name="Adriaenssens E.M."/>
            <person name="Foster-Nyarko E."/>
            <person name="Jarju S."/>
            <person name="Secka A."/>
            <person name="Antonio M."/>
            <person name="Oren A."/>
            <person name="Chaudhuri R.R."/>
            <person name="La Ragione R."/>
            <person name="Hildebrand F."/>
            <person name="Pallen M.J."/>
        </authorList>
    </citation>
    <scope>NUCLEOTIDE SEQUENCE</scope>
    <source>
        <strain evidence="2">CHK165-10780</strain>
    </source>
</reference>
<evidence type="ECO:0000256" key="1">
    <source>
        <dbReference type="SAM" id="Phobius"/>
    </source>
</evidence>
<protein>
    <submittedName>
        <fullName evidence="2">Uncharacterized protein</fullName>
    </submittedName>
</protein>
<dbReference type="EMBL" id="DVFU01000123">
    <property type="protein sequence ID" value="HIQ65357.1"/>
    <property type="molecule type" value="Genomic_DNA"/>
</dbReference>
<organism evidence="2 3">
    <name type="scientific">Candidatus Faecenecus gallistercoris</name>
    <dbReference type="NCBI Taxonomy" id="2840793"/>
    <lineage>
        <taxon>Bacteria</taxon>
        <taxon>Bacillati</taxon>
        <taxon>Bacillota</taxon>
        <taxon>Bacillota incertae sedis</taxon>
        <taxon>Candidatus Faecenecus</taxon>
    </lineage>
</organism>
<evidence type="ECO:0000313" key="2">
    <source>
        <dbReference type="EMBL" id="HIQ65357.1"/>
    </source>
</evidence>
<keyword evidence="1" id="KW-0812">Transmembrane</keyword>
<accession>A0A9D0Z076</accession>